<organism evidence="2 3">
    <name type="scientific">Cochliobolus carbonum (strain 26-R-13)</name>
    <name type="common">Maize leaf spot fungus</name>
    <name type="synonym">Bipolaris zeicola</name>
    <dbReference type="NCBI Taxonomy" id="930089"/>
    <lineage>
        <taxon>Eukaryota</taxon>
        <taxon>Fungi</taxon>
        <taxon>Dikarya</taxon>
        <taxon>Ascomycota</taxon>
        <taxon>Pezizomycotina</taxon>
        <taxon>Dothideomycetes</taxon>
        <taxon>Pleosporomycetidae</taxon>
        <taxon>Pleosporales</taxon>
        <taxon>Pleosporineae</taxon>
        <taxon>Pleosporaceae</taxon>
        <taxon>Bipolaris</taxon>
    </lineage>
</organism>
<dbReference type="GeneID" id="19145489"/>
<accession>W6YFH8</accession>
<proteinExistence type="predicted"/>
<keyword evidence="1" id="KW-0732">Signal</keyword>
<evidence type="ECO:0000313" key="2">
    <source>
        <dbReference type="EMBL" id="EUC36408.1"/>
    </source>
</evidence>
<protein>
    <submittedName>
        <fullName evidence="2">Uncharacterized protein</fullName>
    </submittedName>
</protein>
<dbReference type="EMBL" id="KI964562">
    <property type="protein sequence ID" value="EUC36408.1"/>
    <property type="molecule type" value="Genomic_DNA"/>
</dbReference>
<reference evidence="2 3" key="1">
    <citation type="journal article" date="2013" name="PLoS Genet.">
        <title>Comparative genome structure, secondary metabolite, and effector coding capacity across Cochliobolus pathogens.</title>
        <authorList>
            <person name="Condon B.J."/>
            <person name="Leng Y."/>
            <person name="Wu D."/>
            <person name="Bushley K.E."/>
            <person name="Ohm R.A."/>
            <person name="Otillar R."/>
            <person name="Martin J."/>
            <person name="Schackwitz W."/>
            <person name="Grimwood J."/>
            <person name="MohdZainudin N."/>
            <person name="Xue C."/>
            <person name="Wang R."/>
            <person name="Manning V.A."/>
            <person name="Dhillon B."/>
            <person name="Tu Z.J."/>
            <person name="Steffenson B.J."/>
            <person name="Salamov A."/>
            <person name="Sun H."/>
            <person name="Lowry S."/>
            <person name="LaButti K."/>
            <person name="Han J."/>
            <person name="Copeland A."/>
            <person name="Lindquist E."/>
            <person name="Barry K."/>
            <person name="Schmutz J."/>
            <person name="Baker S.E."/>
            <person name="Ciuffetti L.M."/>
            <person name="Grigoriev I.V."/>
            <person name="Zhong S."/>
            <person name="Turgeon B.G."/>
        </authorList>
    </citation>
    <scope>NUCLEOTIDE SEQUENCE [LARGE SCALE GENOMIC DNA]</scope>
    <source>
        <strain evidence="2 3">26-R-13</strain>
    </source>
</reference>
<dbReference type="HOGENOM" id="CLU_1669074_0_0_1"/>
<feature type="signal peptide" evidence="1">
    <location>
        <begin position="1"/>
        <end position="18"/>
    </location>
</feature>
<gene>
    <name evidence="2" type="ORF">COCCADRAFT_23838</name>
</gene>
<keyword evidence="3" id="KW-1185">Reference proteome</keyword>
<dbReference type="AlphaFoldDB" id="W6YFH8"/>
<feature type="chain" id="PRO_5004889014" evidence="1">
    <location>
        <begin position="19"/>
        <end position="158"/>
    </location>
</feature>
<sequence>MYLLLTLLTLSTPTLSLAHLAQLPPCTPSTAPCSPLTTPCPSSSTQCATLRSHGSVGIAVCRAGKCEVQNACECASDGVGGVRCVGSDRGSSSSTGAMVKKSRGKGCEKGQLACLAKNDQGKDGAVFRCNERGLWRLVADCSQWEVCVEEPMPHCVWR</sequence>
<dbReference type="Proteomes" id="UP000053841">
    <property type="component" value="Unassembled WGS sequence"/>
</dbReference>
<evidence type="ECO:0000256" key="1">
    <source>
        <dbReference type="SAM" id="SignalP"/>
    </source>
</evidence>
<name>W6YFH8_COCC2</name>
<dbReference type="KEGG" id="bze:COCCADRAFT_23838"/>
<evidence type="ECO:0000313" key="3">
    <source>
        <dbReference type="Proteomes" id="UP000053841"/>
    </source>
</evidence>
<dbReference type="RefSeq" id="XP_007709285.1">
    <property type="nucleotide sequence ID" value="XM_007711095.1"/>
</dbReference>